<dbReference type="InterPro" id="IPR059220">
    <property type="entry name" value="AbiEi"/>
</dbReference>
<dbReference type="RefSeq" id="WP_028689576.1">
    <property type="nucleotide sequence ID" value="NZ_BQIL01000002.1"/>
</dbReference>
<evidence type="ECO:0000313" key="1">
    <source>
        <dbReference type="EMBL" id="MBA6064803.1"/>
    </source>
</evidence>
<dbReference type="AlphaFoldDB" id="A0A7W2PXY7"/>
<reference evidence="2 4" key="2">
    <citation type="submission" date="2021-08" db="EMBL/GenBank/DDBJ databases">
        <title>Bactericidal Effect of Pseudomonas oryziphila sp. nov., a novel Pseudomonas Species Against Xanthomonas oryzae Reduces Disease Severity of Bacterial Leaf Streak of Rice.</title>
        <authorList>
            <person name="Yang R."/>
            <person name="Li S."/>
            <person name="Li Y."/>
            <person name="Yan Y."/>
            <person name="Fang Y."/>
            <person name="Zou L."/>
            <person name="Chen G."/>
        </authorList>
    </citation>
    <scope>NUCLEOTIDE SEQUENCE [LARGE SCALE GENOMIC DNA]</scope>
    <source>
        <strain evidence="2 4">DSM 17497</strain>
    </source>
</reference>
<proteinExistence type="predicted"/>
<dbReference type="EMBL" id="CP081966">
    <property type="protein sequence ID" value="QZP25938.1"/>
    <property type="molecule type" value="Genomic_DNA"/>
</dbReference>
<evidence type="ECO:0000313" key="3">
    <source>
        <dbReference type="Proteomes" id="UP000541770"/>
    </source>
</evidence>
<dbReference type="Proteomes" id="UP000825591">
    <property type="component" value="Chromosome"/>
</dbReference>
<name>A0A7W2PXY7_9PSED</name>
<reference evidence="1 3" key="1">
    <citation type="submission" date="2020-07" db="EMBL/GenBank/DDBJ databases">
        <title>Diversity of carbapenemase encoding genes among Pseudomonas putida group clinical isolates in a tertiary Brazilian hospital.</title>
        <authorList>
            <person name="Alberto-Lei F."/>
            <person name="Nodari C.S."/>
            <person name="Streling A.P."/>
            <person name="Paulino J.T."/>
            <person name="Bessa-Neto F.O."/>
            <person name="Cayo R."/>
            <person name="Gales A.C."/>
        </authorList>
    </citation>
    <scope>NUCLEOTIDE SEQUENCE [LARGE SCALE GENOMIC DNA]</scope>
    <source>
        <strain evidence="1 3">14802</strain>
    </source>
</reference>
<dbReference type="NCBIfam" id="NF047376">
    <property type="entry name" value="TAA_AbiEi"/>
    <property type="match status" value="1"/>
</dbReference>
<evidence type="ECO:0000313" key="4">
    <source>
        <dbReference type="Proteomes" id="UP000825591"/>
    </source>
</evidence>
<accession>A0A7W2PXY7</accession>
<gene>
    <name evidence="1" type="ORF">H4C75_08490</name>
    <name evidence="2" type="ORF">K5H97_24560</name>
</gene>
<dbReference type="EMBL" id="JACGDE010000004">
    <property type="protein sequence ID" value="MBA6064803.1"/>
    <property type="molecule type" value="Genomic_DNA"/>
</dbReference>
<protein>
    <recommendedName>
        <fullName evidence="5">Transcriptional regulator</fullName>
    </recommendedName>
</protein>
<dbReference type="Proteomes" id="UP000541770">
    <property type="component" value="Unassembled WGS sequence"/>
</dbReference>
<keyword evidence="4" id="KW-1185">Reference proteome</keyword>
<organism evidence="1 3">
    <name type="scientific">Pseudomonas mosselii</name>
    <dbReference type="NCBI Taxonomy" id="78327"/>
    <lineage>
        <taxon>Bacteria</taxon>
        <taxon>Pseudomonadati</taxon>
        <taxon>Pseudomonadota</taxon>
        <taxon>Gammaproteobacteria</taxon>
        <taxon>Pseudomonadales</taxon>
        <taxon>Pseudomonadaceae</taxon>
        <taxon>Pseudomonas</taxon>
    </lineage>
</organism>
<evidence type="ECO:0008006" key="5">
    <source>
        <dbReference type="Google" id="ProtNLM"/>
    </source>
</evidence>
<sequence length="184" mass="20656">MPAQPLQYLYRSLHHLATPQRYLFTPADMRALVPGLSDGAYRSLLSRASSDSILIRACRGLYLFTPAKPNPGLVLYHTAARLRADNLNYISLECALSDIGVISQVPQNWLTIMSSGRSQTISCAAFGTVEFVHTTRTALELNGQLDYDDRCRLWRAKASLALADMKRTRRNLELIDWKTANELV</sequence>
<evidence type="ECO:0000313" key="2">
    <source>
        <dbReference type="EMBL" id="QZP25938.1"/>
    </source>
</evidence>